<evidence type="ECO:0000256" key="10">
    <source>
        <dbReference type="PIRSR" id="PIRSR000726-1"/>
    </source>
</evidence>
<keyword evidence="8" id="KW-0220">Diaminopimelate biosynthesis</keyword>
<comment type="pathway">
    <text evidence="12">Amino-acid biosynthesis; L-threonine biosynthesis; L-threonine from L-aspartate: step 1/5.</text>
</comment>
<proteinExistence type="inferred from homology"/>
<evidence type="ECO:0000313" key="15">
    <source>
        <dbReference type="EMBL" id="RHW33417.1"/>
    </source>
</evidence>
<evidence type="ECO:0000259" key="14">
    <source>
        <dbReference type="Pfam" id="PF22468"/>
    </source>
</evidence>
<sequence length="409" mass="44206">MPSIVVKIDSSTFTSPEKIEQIADRLIEQKNSGVQVIAVVPGLENFDDFLFPFSPILSDNPSSRESHVLEAINAQIGSSLLVIAINKKGGQAVSLHGWQAGIEAVETDGNVLIGSIHHERVTEHLDNGKIVIIAGSQGINHQNDTLVFGDGGTETTAVAIGAAVGAQHVEFLTVQAGVYTADPTGVERARLLHQITYDEMLELAHLGSTFIHPRAVELAKIYEMPLIMRSGTENGEGTLIKGEVDMEKNLIVRGIAYEADIIRLTVGYDSYEQSSLSAIFTKLSENGINVDIIVQAVIDGVKPTVSFSIAKEDFAESIKVLEKSKPELGFSFADFEVGLAKVSIVGAGMVSNPGVAARMFDRLRKENIQVKMVSTSEIKVSVVVPQEDMMRAANSLHDEFNLAEELINK</sequence>
<dbReference type="OrthoDB" id="9799110at2"/>
<name>A0A396SAG7_9BACL</name>
<dbReference type="CDD" id="cd04923">
    <property type="entry name" value="ACT_AK-LysC-DapG-like_2"/>
    <property type="match status" value="1"/>
</dbReference>
<evidence type="ECO:0000256" key="11">
    <source>
        <dbReference type="RuleBase" id="RU003448"/>
    </source>
</evidence>
<comment type="function">
    <text evidence="1">Catalyzes the phosphorylation of the beta-carboxyl group of aspartic acid with ATP to yield 4-phospho-L-aspartate, which is involved in the branched biosynthetic pathway leading to the biosynthesis of amino acids threonine, isoleucine and methionine.</text>
</comment>
<dbReference type="FunFam" id="3.30.2130.10:FF:000001">
    <property type="entry name" value="Bifunctional aspartokinase/homoserine dehydrogenase"/>
    <property type="match status" value="1"/>
</dbReference>
<evidence type="ECO:0000256" key="8">
    <source>
        <dbReference type="ARBA" id="ARBA00022915"/>
    </source>
</evidence>
<dbReference type="Gene3D" id="3.40.1160.10">
    <property type="entry name" value="Acetylglutamate kinase-like"/>
    <property type="match status" value="1"/>
</dbReference>
<evidence type="ECO:0000256" key="4">
    <source>
        <dbReference type="ARBA" id="ARBA00022679"/>
    </source>
</evidence>
<evidence type="ECO:0000256" key="7">
    <source>
        <dbReference type="ARBA" id="ARBA00022840"/>
    </source>
</evidence>
<evidence type="ECO:0000259" key="13">
    <source>
        <dbReference type="Pfam" id="PF00696"/>
    </source>
</evidence>
<evidence type="ECO:0000256" key="12">
    <source>
        <dbReference type="RuleBase" id="RU004249"/>
    </source>
</evidence>
<dbReference type="Pfam" id="PF00696">
    <property type="entry name" value="AA_kinase"/>
    <property type="match status" value="1"/>
</dbReference>
<dbReference type="GO" id="GO:0009088">
    <property type="term" value="P:threonine biosynthetic process"/>
    <property type="evidence" value="ECO:0007669"/>
    <property type="project" value="UniProtKB-UniPathway"/>
</dbReference>
<dbReference type="GO" id="GO:0009090">
    <property type="term" value="P:homoserine biosynthetic process"/>
    <property type="evidence" value="ECO:0007669"/>
    <property type="project" value="TreeGrafter"/>
</dbReference>
<dbReference type="NCBIfam" id="TIGR00657">
    <property type="entry name" value="asp_kinases"/>
    <property type="match status" value="1"/>
</dbReference>
<dbReference type="InterPro" id="IPR005260">
    <property type="entry name" value="Asp_kin_monofn"/>
</dbReference>
<dbReference type="GO" id="GO:0019877">
    <property type="term" value="P:diaminopimelate biosynthetic process"/>
    <property type="evidence" value="ECO:0007669"/>
    <property type="project" value="UniProtKB-KW"/>
</dbReference>
<dbReference type="CDD" id="cd04913">
    <property type="entry name" value="ACT_AKii-LysC-BS-like_1"/>
    <property type="match status" value="1"/>
</dbReference>
<dbReference type="InterPro" id="IPR045865">
    <property type="entry name" value="ACT-like_dom_sf"/>
</dbReference>
<dbReference type="PANTHER" id="PTHR21499">
    <property type="entry name" value="ASPARTATE KINASE"/>
    <property type="match status" value="1"/>
</dbReference>
<dbReference type="AlphaFoldDB" id="A0A396SAG7"/>
<dbReference type="SUPFAM" id="SSF53633">
    <property type="entry name" value="Carbamate kinase-like"/>
    <property type="match status" value="1"/>
</dbReference>
<dbReference type="EC" id="2.7.2.4" evidence="11"/>
<comment type="pathway">
    <text evidence="2 12">Amino-acid biosynthesis; L-lysine biosynthesis via DAP pathway; (S)-tetrahydrodipicolinate from L-aspartate: step 1/4.</text>
</comment>
<dbReference type="SUPFAM" id="SSF55021">
    <property type="entry name" value="ACT-like"/>
    <property type="match status" value="2"/>
</dbReference>
<dbReference type="UniPathway" id="UPA00050">
    <property type="reaction ID" value="UER00461"/>
</dbReference>
<evidence type="ECO:0000256" key="9">
    <source>
        <dbReference type="ARBA" id="ARBA00047872"/>
    </source>
</evidence>
<accession>A0A396SAG7</accession>
<comment type="pathway">
    <text evidence="12">Amino-acid biosynthesis; L-methionine biosynthesis via de novo pathway; L-homoserine from L-aspartate: step 1/3.</text>
</comment>
<dbReference type="InterPro" id="IPR036393">
    <property type="entry name" value="AceGlu_kinase-like_sf"/>
</dbReference>
<dbReference type="InterPro" id="IPR054352">
    <property type="entry name" value="ACT_Aspartokinase"/>
</dbReference>
<dbReference type="Gene3D" id="3.30.2130.10">
    <property type="entry name" value="VC0802-like"/>
    <property type="match status" value="1"/>
</dbReference>
<dbReference type="GO" id="GO:0004072">
    <property type="term" value="F:aspartate kinase activity"/>
    <property type="evidence" value="ECO:0007669"/>
    <property type="project" value="UniProtKB-EC"/>
</dbReference>
<feature type="domain" description="Aspartokinase ACT" evidence="14">
    <location>
        <begin position="342"/>
        <end position="400"/>
    </location>
</feature>
<dbReference type="UniPathway" id="UPA00034">
    <property type="reaction ID" value="UER00015"/>
</dbReference>
<dbReference type="PANTHER" id="PTHR21499:SF68">
    <property type="entry name" value="ASPARTOKINASE 2"/>
    <property type="match status" value="1"/>
</dbReference>
<feature type="binding site" evidence="10">
    <location>
        <position position="179"/>
    </location>
    <ligand>
        <name>ATP</name>
        <dbReference type="ChEBI" id="CHEBI:30616"/>
    </ligand>
</feature>
<dbReference type="RefSeq" id="WP_118877280.1">
    <property type="nucleotide sequence ID" value="NZ_QWEI01000010.1"/>
</dbReference>
<dbReference type="GO" id="GO:0005829">
    <property type="term" value="C:cytosol"/>
    <property type="evidence" value="ECO:0007669"/>
    <property type="project" value="TreeGrafter"/>
</dbReference>
<dbReference type="EMBL" id="QWEI01000010">
    <property type="protein sequence ID" value="RHW33417.1"/>
    <property type="molecule type" value="Genomic_DNA"/>
</dbReference>
<comment type="catalytic activity">
    <reaction evidence="9 11">
        <text>L-aspartate + ATP = 4-phospho-L-aspartate + ADP</text>
        <dbReference type="Rhea" id="RHEA:23776"/>
        <dbReference type="ChEBI" id="CHEBI:29991"/>
        <dbReference type="ChEBI" id="CHEBI:30616"/>
        <dbReference type="ChEBI" id="CHEBI:57535"/>
        <dbReference type="ChEBI" id="CHEBI:456216"/>
        <dbReference type="EC" id="2.7.2.4"/>
    </reaction>
</comment>
<organism evidence="15 16">
    <name type="scientific">Ureibacillus yapensis</name>
    <dbReference type="NCBI Taxonomy" id="2304605"/>
    <lineage>
        <taxon>Bacteria</taxon>
        <taxon>Bacillati</taxon>
        <taxon>Bacillota</taxon>
        <taxon>Bacilli</taxon>
        <taxon>Bacillales</taxon>
        <taxon>Caryophanaceae</taxon>
        <taxon>Ureibacillus</taxon>
    </lineage>
</organism>
<keyword evidence="16" id="KW-1185">Reference proteome</keyword>
<evidence type="ECO:0000256" key="5">
    <source>
        <dbReference type="ARBA" id="ARBA00022741"/>
    </source>
</evidence>
<keyword evidence="6 11" id="KW-0418">Kinase</keyword>
<comment type="similarity">
    <text evidence="3 11">Belongs to the aspartokinase family.</text>
</comment>
<protein>
    <recommendedName>
        <fullName evidence="11">Aspartokinase</fullName>
        <ecNumber evidence="11">2.7.2.4</ecNumber>
    </recommendedName>
</protein>
<dbReference type="UniPathway" id="UPA00051">
    <property type="reaction ID" value="UER00462"/>
</dbReference>
<evidence type="ECO:0000256" key="6">
    <source>
        <dbReference type="ARBA" id="ARBA00022777"/>
    </source>
</evidence>
<evidence type="ECO:0000313" key="16">
    <source>
        <dbReference type="Proteomes" id="UP000265692"/>
    </source>
</evidence>
<keyword evidence="12" id="KW-0028">Amino-acid biosynthesis</keyword>
<keyword evidence="5 10" id="KW-0547">Nucleotide-binding</keyword>
<dbReference type="GO" id="GO:0005524">
    <property type="term" value="F:ATP binding"/>
    <property type="evidence" value="ECO:0007669"/>
    <property type="project" value="UniProtKB-KW"/>
</dbReference>
<dbReference type="Pfam" id="PF22468">
    <property type="entry name" value="ACT_9"/>
    <property type="match status" value="1"/>
</dbReference>
<evidence type="ECO:0000256" key="2">
    <source>
        <dbReference type="ARBA" id="ARBA00004766"/>
    </source>
</evidence>
<dbReference type="Proteomes" id="UP000265692">
    <property type="component" value="Unassembled WGS sequence"/>
</dbReference>
<gene>
    <name evidence="15" type="ORF">D1B33_15335</name>
</gene>
<dbReference type="PIRSF" id="PIRSF000726">
    <property type="entry name" value="Asp_kin"/>
    <property type="match status" value="1"/>
</dbReference>
<dbReference type="InterPro" id="IPR001048">
    <property type="entry name" value="Asp/Glu/Uridylate_kinase"/>
</dbReference>
<evidence type="ECO:0000256" key="1">
    <source>
        <dbReference type="ARBA" id="ARBA00003121"/>
    </source>
</evidence>
<keyword evidence="4 11" id="KW-0808">Transferase</keyword>
<reference evidence="15 16" key="1">
    <citation type="submission" date="2018-08" db="EMBL/GenBank/DDBJ databases">
        <title>Lysinibacillus sp. YLB-03 draft genome sequence.</title>
        <authorList>
            <person name="Yu L."/>
        </authorList>
    </citation>
    <scope>NUCLEOTIDE SEQUENCE [LARGE SCALE GENOMIC DNA]</scope>
    <source>
        <strain evidence="15 16">YLB-03</strain>
    </source>
</reference>
<keyword evidence="7 10" id="KW-0067">ATP-binding</keyword>
<evidence type="ECO:0000256" key="3">
    <source>
        <dbReference type="ARBA" id="ARBA00010122"/>
    </source>
</evidence>
<comment type="caution">
    <text evidence="15">The sequence shown here is derived from an EMBL/GenBank/DDBJ whole genome shotgun (WGS) entry which is preliminary data.</text>
</comment>
<dbReference type="InterPro" id="IPR001341">
    <property type="entry name" value="Asp_kinase"/>
</dbReference>
<dbReference type="GO" id="GO:0009089">
    <property type="term" value="P:lysine biosynthetic process via diaminopimelate"/>
    <property type="evidence" value="ECO:0007669"/>
    <property type="project" value="UniProtKB-UniPathway"/>
</dbReference>
<feature type="domain" description="Aspartate/glutamate/uridylate kinase" evidence="13">
    <location>
        <begin position="4"/>
        <end position="227"/>
    </location>
</feature>